<evidence type="ECO:0000313" key="1">
    <source>
        <dbReference type="EMBL" id="PWA59144.1"/>
    </source>
</evidence>
<keyword evidence="1" id="KW-0540">Nuclease</keyword>
<accession>A0A2U1MD06</accession>
<comment type="caution">
    <text evidence="1">The sequence shown here is derived from an EMBL/GenBank/DDBJ whole genome shotgun (WGS) entry which is preliminary data.</text>
</comment>
<keyword evidence="2" id="KW-1185">Reference proteome</keyword>
<dbReference type="GO" id="GO:0004519">
    <property type="term" value="F:endonuclease activity"/>
    <property type="evidence" value="ECO:0007669"/>
    <property type="project" value="UniProtKB-KW"/>
</dbReference>
<proteinExistence type="predicted"/>
<dbReference type="AlphaFoldDB" id="A0A2U1MD06"/>
<keyword evidence="1" id="KW-0255">Endonuclease</keyword>
<dbReference type="GO" id="GO:0016787">
    <property type="term" value="F:hydrolase activity"/>
    <property type="evidence" value="ECO:0007669"/>
    <property type="project" value="UniProtKB-KW"/>
</dbReference>
<protein>
    <submittedName>
        <fullName evidence="1">Endonuclease or glycosyl hydrolase</fullName>
    </submittedName>
</protein>
<name>A0A2U1MD06_ARTAN</name>
<dbReference type="EMBL" id="PKPP01005709">
    <property type="protein sequence ID" value="PWA59144.1"/>
    <property type="molecule type" value="Genomic_DNA"/>
</dbReference>
<keyword evidence="1" id="KW-0378">Hydrolase</keyword>
<reference evidence="1 2" key="1">
    <citation type="journal article" date="2018" name="Mol. Plant">
        <title>The genome of Artemisia annua provides insight into the evolution of Asteraceae family and artemisinin biosynthesis.</title>
        <authorList>
            <person name="Shen Q."/>
            <person name="Zhang L."/>
            <person name="Liao Z."/>
            <person name="Wang S."/>
            <person name="Yan T."/>
            <person name="Shi P."/>
            <person name="Liu M."/>
            <person name="Fu X."/>
            <person name="Pan Q."/>
            <person name="Wang Y."/>
            <person name="Lv Z."/>
            <person name="Lu X."/>
            <person name="Zhang F."/>
            <person name="Jiang W."/>
            <person name="Ma Y."/>
            <person name="Chen M."/>
            <person name="Hao X."/>
            <person name="Li L."/>
            <person name="Tang Y."/>
            <person name="Lv G."/>
            <person name="Zhou Y."/>
            <person name="Sun X."/>
            <person name="Brodelius P.E."/>
            <person name="Rose J.K.C."/>
            <person name="Tang K."/>
        </authorList>
    </citation>
    <scope>NUCLEOTIDE SEQUENCE [LARGE SCALE GENOMIC DNA]</scope>
    <source>
        <strain evidence="2">cv. Huhao1</strain>
        <tissue evidence="1">Leaf</tissue>
    </source>
</reference>
<organism evidence="1 2">
    <name type="scientific">Artemisia annua</name>
    <name type="common">Sweet wormwood</name>
    <dbReference type="NCBI Taxonomy" id="35608"/>
    <lineage>
        <taxon>Eukaryota</taxon>
        <taxon>Viridiplantae</taxon>
        <taxon>Streptophyta</taxon>
        <taxon>Embryophyta</taxon>
        <taxon>Tracheophyta</taxon>
        <taxon>Spermatophyta</taxon>
        <taxon>Magnoliopsida</taxon>
        <taxon>eudicotyledons</taxon>
        <taxon>Gunneridae</taxon>
        <taxon>Pentapetalae</taxon>
        <taxon>asterids</taxon>
        <taxon>campanulids</taxon>
        <taxon>Asterales</taxon>
        <taxon>Asteraceae</taxon>
        <taxon>Asteroideae</taxon>
        <taxon>Anthemideae</taxon>
        <taxon>Artemisiinae</taxon>
        <taxon>Artemisia</taxon>
    </lineage>
</organism>
<evidence type="ECO:0000313" key="2">
    <source>
        <dbReference type="Proteomes" id="UP000245207"/>
    </source>
</evidence>
<dbReference type="Proteomes" id="UP000245207">
    <property type="component" value="Unassembled WGS sequence"/>
</dbReference>
<gene>
    <name evidence="1" type="ORF">CTI12_AA388890</name>
</gene>
<sequence length="127" mass="14329">MVITGDSSLSPALCALKNRGYSVILATPTWQDIPMLNNSGSILFAWSHQNEEINDDSMWVKPGDVRGLKRNIETLLTNHRGNIKLDDVANEYHALFGRRLVAREFSRRNIEYAERSVGGCRDPRGSR</sequence>